<dbReference type="OrthoDB" id="127311at2"/>
<dbReference type="PROSITE" id="PS52016">
    <property type="entry name" value="TONB_DEPENDENT_REC_3"/>
    <property type="match status" value="1"/>
</dbReference>
<dbReference type="GO" id="GO:0009279">
    <property type="term" value="C:cell outer membrane"/>
    <property type="evidence" value="ECO:0007669"/>
    <property type="project" value="UniProtKB-SubCell"/>
</dbReference>
<keyword evidence="2 11" id="KW-0813">Transport</keyword>
<feature type="compositionally biased region" description="Low complexity" evidence="13">
    <location>
        <begin position="29"/>
        <end position="53"/>
    </location>
</feature>
<evidence type="ECO:0000256" key="5">
    <source>
        <dbReference type="ARBA" id="ARBA00022692"/>
    </source>
</evidence>
<sequence length="937" mass="100237">MTTSASTPSRPCPVRPDSPAARPPERSRGATATTTGSRTTPRPGSSTPPLALWSAPVTAPTAVPARGVSIRGSAPTRVSTASSRGVACLARHSGRARFAGRRSVTPTPATPHDPSVHPLIPTPFHPPGGTMSQLQSRTASRGLRIHRLAACVLSALCCQAIAVAQEPAEPGQAPASGPAAQPTEAIELDRMVVTARRRDEREQDVPIAMSVLDGNDLETGGDPNLQEIYRQVPSLRVVNTNPRNVSMTIRGLGANLASEMLVNSVGVFVDGVYYARPGASAFDFIDIEQMEILRGPQGTLFGKNTTAGALNITTRGPSFQPEGALQVGVGNYGYRRIAGTASGGFSETVAGRLTASVTSRDGTMHNVRTGRDVNDYDDKSVRGQLLFDPGNGVTLMLTADYSKQDLDCCTDVIDRVITTLDDGTPIANGFYARSALVGYTPLPVDPFARRTDIDSRQNYQIEQSGLAAKLDWRLDSGHTFTSITAHRRWSFDPYNDLDMIGLPILTQGAFFSDSKTTTQELRLASPDGRALEYVVGLFYMKDRLTSDTFQEFGAAAGPWILPGLPQALSTLALDGLQGVGESRVDTRSAAVFGHATWHVNDRFDLALGLRYTDERKSGFSVQAAQGGVPLADIPPALAPTVAAIRAASVPAFDTRTISGYPQSNDEGDLSGTVSGTWKISDDVTGYASYSRGYKSGGINFGANVPASSETIEPENANSYELGLKSRLLGNRIMLNLSAFRTDVENYQSSRVFTSPVGATTIYVANVPEIRSQGAEIDALYLAGRGLTLGASVAYTDAYYVSAPVSQCAGVNPTGLCDLSGRALTNVSRWAGHARAHYEFQRGFGSGGVRPYVGGDVSYRSGFYSGPSEQTWVPSFSLFNFRAGVRFGERGTDVSLWVNNAFDKEYYLYRSPLIFGTGAIVGRLGNPRMYGITFRQQF</sequence>
<evidence type="ECO:0000256" key="12">
    <source>
        <dbReference type="RuleBase" id="RU003357"/>
    </source>
</evidence>
<evidence type="ECO:0000313" key="17">
    <source>
        <dbReference type="Proteomes" id="UP000294796"/>
    </source>
</evidence>
<feature type="domain" description="TonB-dependent receptor-like beta-barrel" evidence="14">
    <location>
        <begin position="428"/>
        <end position="899"/>
    </location>
</feature>
<keyword evidence="8 12" id="KW-0798">TonB box</keyword>
<keyword evidence="16" id="KW-0675">Receptor</keyword>
<evidence type="ECO:0000256" key="1">
    <source>
        <dbReference type="ARBA" id="ARBA00004571"/>
    </source>
</evidence>
<accession>A0A4R5TYM3</accession>
<name>A0A4R5TYM3_9GAMM</name>
<protein>
    <submittedName>
        <fullName evidence="16">TonB-dependent receptor</fullName>
    </submittedName>
</protein>
<keyword evidence="3 11" id="KW-1134">Transmembrane beta strand</keyword>
<evidence type="ECO:0000256" key="10">
    <source>
        <dbReference type="ARBA" id="ARBA00023237"/>
    </source>
</evidence>
<dbReference type="InterPro" id="IPR000531">
    <property type="entry name" value="Beta-barrel_TonB"/>
</dbReference>
<dbReference type="EMBL" id="SMTF01000003">
    <property type="protein sequence ID" value="TDK26326.1"/>
    <property type="molecule type" value="Genomic_DNA"/>
</dbReference>
<evidence type="ECO:0000313" key="16">
    <source>
        <dbReference type="EMBL" id="TDK26326.1"/>
    </source>
</evidence>
<keyword evidence="17" id="KW-1185">Reference proteome</keyword>
<comment type="caution">
    <text evidence="16">The sequence shown here is derived from an EMBL/GenBank/DDBJ whole genome shotgun (WGS) entry which is preliminary data.</text>
</comment>
<dbReference type="InterPro" id="IPR012910">
    <property type="entry name" value="Plug_dom"/>
</dbReference>
<evidence type="ECO:0000256" key="8">
    <source>
        <dbReference type="ARBA" id="ARBA00023077"/>
    </source>
</evidence>
<feature type="domain" description="TonB-dependent receptor plug" evidence="15">
    <location>
        <begin position="202"/>
        <end position="309"/>
    </location>
</feature>
<reference evidence="16 17" key="1">
    <citation type="submission" date="2019-03" db="EMBL/GenBank/DDBJ databases">
        <title>Luteimonas zhaokaii sp.nov., isolated from the rectal contents of Plateau pika in Yushu, Qinghai Province, China.</title>
        <authorList>
            <person name="Zhang G."/>
        </authorList>
    </citation>
    <scope>NUCLEOTIDE SEQUENCE [LARGE SCALE GENOMIC DNA]</scope>
    <source>
        <strain evidence="16 17">B9</strain>
    </source>
</reference>
<evidence type="ECO:0000256" key="4">
    <source>
        <dbReference type="ARBA" id="ARBA00022496"/>
    </source>
</evidence>
<organism evidence="16 17">
    <name type="scientific">Luteimonas aestuarii</name>
    <dbReference type="NCBI Taxonomy" id="453837"/>
    <lineage>
        <taxon>Bacteria</taxon>
        <taxon>Pseudomonadati</taxon>
        <taxon>Pseudomonadota</taxon>
        <taxon>Gammaproteobacteria</taxon>
        <taxon>Lysobacterales</taxon>
        <taxon>Lysobacteraceae</taxon>
        <taxon>Luteimonas</taxon>
    </lineage>
</organism>
<keyword evidence="7" id="KW-0406">Ion transport</keyword>
<keyword evidence="5 11" id="KW-0812">Transmembrane</keyword>
<dbReference type="PANTHER" id="PTHR32552">
    <property type="entry name" value="FERRICHROME IRON RECEPTOR-RELATED"/>
    <property type="match status" value="1"/>
</dbReference>
<evidence type="ECO:0000256" key="13">
    <source>
        <dbReference type="SAM" id="MobiDB-lite"/>
    </source>
</evidence>
<evidence type="ECO:0000256" key="11">
    <source>
        <dbReference type="PROSITE-ProRule" id="PRU01360"/>
    </source>
</evidence>
<dbReference type="AlphaFoldDB" id="A0A4R5TYM3"/>
<evidence type="ECO:0000259" key="14">
    <source>
        <dbReference type="Pfam" id="PF00593"/>
    </source>
</evidence>
<dbReference type="InterPro" id="IPR039426">
    <property type="entry name" value="TonB-dep_rcpt-like"/>
</dbReference>
<dbReference type="SUPFAM" id="SSF56935">
    <property type="entry name" value="Porins"/>
    <property type="match status" value="1"/>
</dbReference>
<evidence type="ECO:0000256" key="2">
    <source>
        <dbReference type="ARBA" id="ARBA00022448"/>
    </source>
</evidence>
<dbReference type="Pfam" id="PF00593">
    <property type="entry name" value="TonB_dep_Rec_b-barrel"/>
    <property type="match status" value="1"/>
</dbReference>
<dbReference type="Proteomes" id="UP000294796">
    <property type="component" value="Unassembled WGS sequence"/>
</dbReference>
<dbReference type="GO" id="GO:0006826">
    <property type="term" value="P:iron ion transport"/>
    <property type="evidence" value="ECO:0007669"/>
    <property type="project" value="UniProtKB-KW"/>
</dbReference>
<keyword evidence="4" id="KW-0410">Iron transport</keyword>
<dbReference type="Gene3D" id="2.40.170.20">
    <property type="entry name" value="TonB-dependent receptor, beta-barrel domain"/>
    <property type="match status" value="1"/>
</dbReference>
<comment type="similarity">
    <text evidence="11 12">Belongs to the TonB-dependent receptor family.</text>
</comment>
<feature type="region of interest" description="Disordered" evidence="13">
    <location>
        <begin position="1"/>
        <end position="53"/>
    </location>
</feature>
<keyword evidence="6" id="KW-0408">Iron</keyword>
<dbReference type="PANTHER" id="PTHR32552:SF81">
    <property type="entry name" value="TONB-DEPENDENT OUTER MEMBRANE RECEPTOR"/>
    <property type="match status" value="1"/>
</dbReference>
<dbReference type="Pfam" id="PF07715">
    <property type="entry name" value="Plug"/>
    <property type="match status" value="1"/>
</dbReference>
<comment type="subcellular location">
    <subcellularLocation>
        <location evidence="1 11">Cell outer membrane</location>
        <topology evidence="1 11">Multi-pass membrane protein</topology>
    </subcellularLocation>
</comment>
<dbReference type="CDD" id="cd01347">
    <property type="entry name" value="ligand_gated_channel"/>
    <property type="match status" value="1"/>
</dbReference>
<proteinExistence type="inferred from homology"/>
<keyword evidence="10 11" id="KW-0998">Cell outer membrane</keyword>
<evidence type="ECO:0000256" key="6">
    <source>
        <dbReference type="ARBA" id="ARBA00023004"/>
    </source>
</evidence>
<evidence type="ECO:0000256" key="9">
    <source>
        <dbReference type="ARBA" id="ARBA00023136"/>
    </source>
</evidence>
<feature type="region of interest" description="Disordered" evidence="13">
    <location>
        <begin position="97"/>
        <end position="117"/>
    </location>
</feature>
<keyword evidence="9 11" id="KW-0472">Membrane</keyword>
<evidence type="ECO:0000259" key="15">
    <source>
        <dbReference type="Pfam" id="PF07715"/>
    </source>
</evidence>
<gene>
    <name evidence="16" type="ORF">E2F46_07000</name>
</gene>
<evidence type="ECO:0000256" key="3">
    <source>
        <dbReference type="ARBA" id="ARBA00022452"/>
    </source>
</evidence>
<evidence type="ECO:0000256" key="7">
    <source>
        <dbReference type="ARBA" id="ARBA00023065"/>
    </source>
</evidence>
<dbReference type="InterPro" id="IPR036942">
    <property type="entry name" value="Beta-barrel_TonB_sf"/>
</dbReference>